<sequence>MNERIKKLVVFAIFILVLMLASLTAFFSKSLMWPNADVDREFDGILFNNADGVENLQVTRSMAKEGQENLIKYDIKFNYTGEDSTARILGIPNRQIFFGEGITYSKSKVNLKGDFDKINKSLFEEKLKLKVKDFYNKTDNKDFKAVSEVKLALKEKVGEYEFTVYYPANPLYFSGGQKVEDASIFVTNAKVENWTESIKSNNSVKEAYTNSGYYVNKIELINQGLINKISLINTASTVIFLVLTLGVIALTWFDRGNFKIYLGALFLMIPTFYRFMDKGTSNLGVLIAYPILGFIASIVARLLASDGDFTLSGKEMKQSVAFLLMYFVFSLVFFMIPRVFIG</sequence>
<keyword evidence="1" id="KW-0472">Membrane</keyword>
<feature type="transmembrane region" description="Helical" evidence="1">
    <location>
        <begin position="260"/>
        <end position="276"/>
    </location>
</feature>
<feature type="transmembrane region" description="Helical" evidence="1">
    <location>
        <begin position="282"/>
        <end position="304"/>
    </location>
</feature>
<organism evidence="2">
    <name type="scientific">Peptoniphilus harei</name>
    <dbReference type="NCBI Taxonomy" id="54005"/>
    <lineage>
        <taxon>Bacteria</taxon>
        <taxon>Bacillati</taxon>
        <taxon>Bacillota</taxon>
        <taxon>Tissierellia</taxon>
        <taxon>Tissierellales</taxon>
        <taxon>Peptoniphilaceae</taxon>
        <taxon>Peptoniphilus</taxon>
    </lineage>
</organism>
<evidence type="ECO:0000256" key="1">
    <source>
        <dbReference type="SAM" id="Phobius"/>
    </source>
</evidence>
<comment type="caution">
    <text evidence="2">The sequence shown here is derived from an EMBL/GenBank/DDBJ whole genome shotgun (WGS) entry which is preliminary data.</text>
</comment>
<name>A0A133PLF2_9FIRM</name>
<dbReference type="RefSeq" id="WP_060800429.1">
    <property type="nucleotide sequence ID" value="NZ_CABJAL010000003.1"/>
</dbReference>
<reference evidence="2 3" key="1">
    <citation type="submission" date="2016-01" db="EMBL/GenBank/DDBJ databases">
        <authorList>
            <person name="Oliw E.H."/>
        </authorList>
    </citation>
    <scope>NUCLEOTIDE SEQUENCE [LARGE SCALE GENOMIC DNA]</scope>
    <source>
        <strain evidence="2 3">CMW7756A</strain>
    </source>
</reference>
<dbReference type="PATRIC" id="fig|54005.3.peg.1352"/>
<proteinExistence type="predicted"/>
<evidence type="ECO:0000313" key="2">
    <source>
        <dbReference type="EMBL" id="KXA29377.1"/>
    </source>
</evidence>
<dbReference type="Proteomes" id="UP000070174">
    <property type="component" value="Unassembled WGS sequence"/>
</dbReference>
<gene>
    <name evidence="2" type="ORF">HMPREF3229_01369</name>
</gene>
<dbReference type="EMBL" id="LRQE01000035">
    <property type="protein sequence ID" value="KXA29377.1"/>
    <property type="molecule type" value="Genomic_DNA"/>
</dbReference>
<keyword evidence="1" id="KW-1133">Transmembrane helix</keyword>
<feature type="transmembrane region" description="Helical" evidence="1">
    <location>
        <begin position="320"/>
        <end position="341"/>
    </location>
</feature>
<protein>
    <submittedName>
        <fullName evidence="2">Uncharacterized protein</fullName>
    </submittedName>
</protein>
<keyword evidence="1" id="KW-0812">Transmembrane</keyword>
<evidence type="ECO:0000313" key="3">
    <source>
        <dbReference type="Proteomes" id="UP000070174"/>
    </source>
</evidence>
<dbReference type="AlphaFoldDB" id="A0A133PLF2"/>
<accession>A0A133PLF2</accession>
<feature type="transmembrane region" description="Helical" evidence="1">
    <location>
        <begin position="231"/>
        <end position="253"/>
    </location>
</feature>